<keyword evidence="4" id="KW-1185">Reference proteome</keyword>
<accession>A0A239PAB1</accession>
<evidence type="ECO:0000313" key="3">
    <source>
        <dbReference type="EMBL" id="SNT63842.1"/>
    </source>
</evidence>
<keyword evidence="2" id="KW-0472">Membrane</keyword>
<sequence>MQRGQIDRKVANMIQALQKIGVRSSTMYAAGFVSIGLSVASWMASYFGERAGTDRADRWGLFIGEWAPTFFALGVALRIEENHPNPQDLEERRQREELKERADEFVGAGASHPAP</sequence>
<evidence type="ECO:0000256" key="1">
    <source>
        <dbReference type="SAM" id="MobiDB-lite"/>
    </source>
</evidence>
<evidence type="ECO:0000256" key="2">
    <source>
        <dbReference type="SAM" id="Phobius"/>
    </source>
</evidence>
<dbReference type="AlphaFoldDB" id="A0A239PAB1"/>
<gene>
    <name evidence="3" type="ORF">SAMN05216276_110526</name>
</gene>
<feature type="transmembrane region" description="Helical" evidence="2">
    <location>
        <begin position="27"/>
        <end position="47"/>
    </location>
</feature>
<dbReference type="RefSeq" id="WP_245878982.1">
    <property type="nucleotide sequence ID" value="NZ_FZOD01000105.1"/>
</dbReference>
<proteinExistence type="predicted"/>
<evidence type="ECO:0000313" key="4">
    <source>
        <dbReference type="Proteomes" id="UP000198282"/>
    </source>
</evidence>
<reference evidence="3 4" key="1">
    <citation type="submission" date="2017-06" db="EMBL/GenBank/DDBJ databases">
        <authorList>
            <person name="Kim H.J."/>
            <person name="Triplett B.A."/>
        </authorList>
    </citation>
    <scope>NUCLEOTIDE SEQUENCE [LARGE SCALE GENOMIC DNA]</scope>
    <source>
        <strain evidence="3 4">CGMCC 4.2132</strain>
    </source>
</reference>
<name>A0A239PAB1_9ACTN</name>
<keyword evidence="2" id="KW-0812">Transmembrane</keyword>
<keyword evidence="2" id="KW-1133">Transmembrane helix</keyword>
<feature type="region of interest" description="Disordered" evidence="1">
    <location>
        <begin position="82"/>
        <end position="115"/>
    </location>
</feature>
<organism evidence="3 4">
    <name type="scientific">Streptosporangium subroseum</name>
    <dbReference type="NCBI Taxonomy" id="106412"/>
    <lineage>
        <taxon>Bacteria</taxon>
        <taxon>Bacillati</taxon>
        <taxon>Actinomycetota</taxon>
        <taxon>Actinomycetes</taxon>
        <taxon>Streptosporangiales</taxon>
        <taxon>Streptosporangiaceae</taxon>
        <taxon>Streptosporangium</taxon>
    </lineage>
</organism>
<dbReference type="EMBL" id="FZOD01000105">
    <property type="protein sequence ID" value="SNT63842.1"/>
    <property type="molecule type" value="Genomic_DNA"/>
</dbReference>
<feature type="compositionally biased region" description="Basic and acidic residues" evidence="1">
    <location>
        <begin position="82"/>
        <end position="104"/>
    </location>
</feature>
<protein>
    <submittedName>
        <fullName evidence="3">Uncharacterized protein</fullName>
    </submittedName>
</protein>
<dbReference type="Proteomes" id="UP000198282">
    <property type="component" value="Unassembled WGS sequence"/>
</dbReference>